<evidence type="ECO:0000313" key="2">
    <source>
        <dbReference type="EMBL" id="SLM89089.1"/>
    </source>
</evidence>
<dbReference type="AlphaFoldDB" id="A0A1X6WUP6"/>
<sequence length="144" mass="15046">MPLDLTPSARPHGAQRMLSATTLTIEALVVLFAALAAHQLVPEHRGVTWALAGSTGLALLATAGLLRRGAWPYVLGALLQIPMIAMGAVIPAMWVLGPAFALLYVYGVIRGHRWDAEKDAVDARVLAERAAEDSAAGGGADRAS</sequence>
<dbReference type="Proteomes" id="UP000195981">
    <property type="component" value="Unassembled WGS sequence"/>
</dbReference>
<evidence type="ECO:0000256" key="1">
    <source>
        <dbReference type="SAM" id="Phobius"/>
    </source>
</evidence>
<evidence type="ECO:0000313" key="3">
    <source>
        <dbReference type="Proteomes" id="UP000195981"/>
    </source>
</evidence>
<feature type="transmembrane region" description="Helical" evidence="1">
    <location>
        <begin position="47"/>
        <end position="66"/>
    </location>
</feature>
<keyword evidence="1" id="KW-0812">Transmembrane</keyword>
<keyword evidence="1" id="KW-1133">Transmembrane helix</keyword>
<feature type="transmembrane region" description="Helical" evidence="1">
    <location>
        <begin position="20"/>
        <end position="41"/>
    </location>
</feature>
<reference evidence="2 3" key="1">
    <citation type="submission" date="2017-02" db="EMBL/GenBank/DDBJ databases">
        <authorList>
            <person name="Peterson S.W."/>
        </authorList>
    </citation>
    <scope>NUCLEOTIDE SEQUENCE [LARGE SCALE GENOMIC DNA]</scope>
    <source>
        <strain evidence="2 3">CIP104813</strain>
    </source>
</reference>
<dbReference type="InterPro" id="IPR025327">
    <property type="entry name" value="DUF4233"/>
</dbReference>
<dbReference type="Pfam" id="PF14017">
    <property type="entry name" value="DUF4233"/>
    <property type="match status" value="1"/>
</dbReference>
<dbReference type="EMBL" id="FWFG01000027">
    <property type="protein sequence ID" value="SLM89089.1"/>
    <property type="molecule type" value="Genomic_DNA"/>
</dbReference>
<keyword evidence="3" id="KW-1185">Reference proteome</keyword>
<accession>A0A1X6WUP6</accession>
<proteinExistence type="predicted"/>
<evidence type="ECO:0008006" key="4">
    <source>
        <dbReference type="Google" id="ProtNLM"/>
    </source>
</evidence>
<protein>
    <recommendedName>
        <fullName evidence="4">DUF4233 domain-containing protein</fullName>
    </recommendedName>
</protein>
<name>A0A1X6WUP6_9MICO</name>
<dbReference type="OrthoDB" id="4793747at2"/>
<gene>
    <name evidence="2" type="ORF">FM110_02945</name>
</gene>
<keyword evidence="1" id="KW-0472">Membrane</keyword>
<organism evidence="2 3">
    <name type="scientific">Brachybacterium nesterenkovii</name>
    <dbReference type="NCBI Taxonomy" id="47847"/>
    <lineage>
        <taxon>Bacteria</taxon>
        <taxon>Bacillati</taxon>
        <taxon>Actinomycetota</taxon>
        <taxon>Actinomycetes</taxon>
        <taxon>Micrococcales</taxon>
        <taxon>Dermabacteraceae</taxon>
        <taxon>Brachybacterium</taxon>
    </lineage>
</organism>